<organism evidence="1 2">
    <name type="scientific">Dyadobacter sandarakinus</name>
    <dbReference type="NCBI Taxonomy" id="2747268"/>
    <lineage>
        <taxon>Bacteria</taxon>
        <taxon>Pseudomonadati</taxon>
        <taxon>Bacteroidota</taxon>
        <taxon>Cytophagia</taxon>
        <taxon>Cytophagales</taxon>
        <taxon>Spirosomataceae</taxon>
        <taxon>Dyadobacter</taxon>
    </lineage>
</organism>
<protein>
    <submittedName>
        <fullName evidence="1">Uncharacterized protein</fullName>
    </submittedName>
</protein>
<name>A0ABX7I2J6_9BACT</name>
<gene>
    <name evidence="1" type="ORF">HWI92_01815</name>
</gene>
<dbReference type="Proteomes" id="UP000612680">
    <property type="component" value="Chromosome"/>
</dbReference>
<sequence length="125" mass="15246">MEEKEEYIKSAYGASYEAVKDFLQYGSWVHEDDLTPDMAEYEGKVEWLASSHWRPECLAGVDENNGWVRFNQRHPENGAKIYALLNEYFERRYWEELTFIDSRKQYILDRYSHWRKVEKIEYPLY</sequence>
<dbReference type="RefSeq" id="WP_204660502.1">
    <property type="nucleotide sequence ID" value="NZ_CP056775.1"/>
</dbReference>
<evidence type="ECO:0000313" key="1">
    <source>
        <dbReference type="EMBL" id="QRQ99741.1"/>
    </source>
</evidence>
<dbReference type="EMBL" id="CP056775">
    <property type="protein sequence ID" value="QRQ99741.1"/>
    <property type="molecule type" value="Genomic_DNA"/>
</dbReference>
<evidence type="ECO:0000313" key="2">
    <source>
        <dbReference type="Proteomes" id="UP000612680"/>
    </source>
</evidence>
<proteinExistence type="predicted"/>
<accession>A0ABX7I2J6</accession>
<keyword evidence="2" id="KW-1185">Reference proteome</keyword>
<reference evidence="1 2" key="1">
    <citation type="submission" date="2020-06" db="EMBL/GenBank/DDBJ databases">
        <title>Dyadobacter sandarakinus sp. nov., isolated from the soil of the Arctic Yellow River Station.</title>
        <authorList>
            <person name="Zhang Y."/>
            <person name="Peng F."/>
        </authorList>
    </citation>
    <scope>NUCLEOTIDE SEQUENCE [LARGE SCALE GENOMIC DNA]</scope>
    <source>
        <strain evidence="1 2">Q3-56</strain>
    </source>
</reference>